<dbReference type="Gramene" id="OMERI11G13830.1">
    <property type="protein sequence ID" value="OMERI11G13830.1"/>
    <property type="gene ID" value="OMERI11G13830"/>
</dbReference>
<dbReference type="AlphaFoldDB" id="A0A0E0F6N9"/>
<protein>
    <submittedName>
        <fullName evidence="2">Uncharacterized protein</fullName>
    </submittedName>
</protein>
<accession>A0A0E0F6N9</accession>
<dbReference type="Proteomes" id="UP000008021">
    <property type="component" value="Chromosome 11"/>
</dbReference>
<evidence type="ECO:0000256" key="1">
    <source>
        <dbReference type="SAM" id="MobiDB-lite"/>
    </source>
</evidence>
<evidence type="ECO:0000313" key="3">
    <source>
        <dbReference type="Proteomes" id="UP000008021"/>
    </source>
</evidence>
<feature type="region of interest" description="Disordered" evidence="1">
    <location>
        <begin position="31"/>
        <end position="54"/>
    </location>
</feature>
<evidence type="ECO:0000313" key="2">
    <source>
        <dbReference type="EnsemblPlants" id="OMERI11G13830.1"/>
    </source>
</evidence>
<proteinExistence type="predicted"/>
<organism evidence="2">
    <name type="scientific">Oryza meridionalis</name>
    <dbReference type="NCBI Taxonomy" id="40149"/>
    <lineage>
        <taxon>Eukaryota</taxon>
        <taxon>Viridiplantae</taxon>
        <taxon>Streptophyta</taxon>
        <taxon>Embryophyta</taxon>
        <taxon>Tracheophyta</taxon>
        <taxon>Spermatophyta</taxon>
        <taxon>Magnoliopsida</taxon>
        <taxon>Liliopsida</taxon>
        <taxon>Poales</taxon>
        <taxon>Poaceae</taxon>
        <taxon>BOP clade</taxon>
        <taxon>Oryzoideae</taxon>
        <taxon>Oryzeae</taxon>
        <taxon>Oryzinae</taxon>
        <taxon>Oryza</taxon>
    </lineage>
</organism>
<keyword evidence="3" id="KW-1185">Reference proteome</keyword>
<dbReference type="HOGENOM" id="CLU_2835481_0_0_1"/>
<sequence length="66" mass="7229">MRGGIVGQRDEKLVWFTENLESAVFQSVGSGLPETTWHSASTHTSRHRTSTVGGRTPTLRAFRTAA</sequence>
<reference evidence="2" key="1">
    <citation type="submission" date="2015-04" db="UniProtKB">
        <authorList>
            <consortium name="EnsemblPlants"/>
        </authorList>
    </citation>
    <scope>IDENTIFICATION</scope>
</reference>
<reference evidence="2" key="2">
    <citation type="submission" date="2018-05" db="EMBL/GenBank/DDBJ databases">
        <title>OmerRS3 (Oryza meridionalis Reference Sequence Version 3).</title>
        <authorList>
            <person name="Zhang J."/>
            <person name="Kudrna D."/>
            <person name="Lee S."/>
            <person name="Talag J."/>
            <person name="Welchert J."/>
            <person name="Wing R.A."/>
        </authorList>
    </citation>
    <scope>NUCLEOTIDE SEQUENCE [LARGE SCALE GENOMIC DNA]</scope>
    <source>
        <strain evidence="2">cv. OR44</strain>
    </source>
</reference>
<name>A0A0E0F6N9_9ORYZ</name>
<dbReference type="EnsemblPlants" id="OMERI11G13830.1">
    <property type="protein sequence ID" value="OMERI11G13830.1"/>
    <property type="gene ID" value="OMERI11G13830"/>
</dbReference>